<accession>A0A9W9F9R4</accession>
<organism evidence="1 2">
    <name type="scientific">Penicillium alfredii</name>
    <dbReference type="NCBI Taxonomy" id="1506179"/>
    <lineage>
        <taxon>Eukaryota</taxon>
        <taxon>Fungi</taxon>
        <taxon>Dikarya</taxon>
        <taxon>Ascomycota</taxon>
        <taxon>Pezizomycotina</taxon>
        <taxon>Eurotiomycetes</taxon>
        <taxon>Eurotiomycetidae</taxon>
        <taxon>Eurotiales</taxon>
        <taxon>Aspergillaceae</taxon>
        <taxon>Penicillium</taxon>
    </lineage>
</organism>
<dbReference type="OrthoDB" id="1668230at2759"/>
<reference evidence="1" key="1">
    <citation type="submission" date="2022-11" db="EMBL/GenBank/DDBJ databases">
        <authorList>
            <person name="Petersen C."/>
        </authorList>
    </citation>
    <scope>NUCLEOTIDE SEQUENCE</scope>
    <source>
        <strain evidence="1">IBT 34128</strain>
    </source>
</reference>
<dbReference type="EMBL" id="JAPMSZ010000007">
    <property type="protein sequence ID" value="KAJ5096174.1"/>
    <property type="molecule type" value="Genomic_DNA"/>
</dbReference>
<dbReference type="GeneID" id="81395280"/>
<gene>
    <name evidence="1" type="ORF">NUU61_005530</name>
</gene>
<dbReference type="AlphaFoldDB" id="A0A9W9F9R4"/>
<reference evidence="1" key="2">
    <citation type="journal article" date="2023" name="IMA Fungus">
        <title>Comparative genomic study of the Penicillium genus elucidates a diverse pangenome and 15 lateral gene transfer events.</title>
        <authorList>
            <person name="Petersen C."/>
            <person name="Sorensen T."/>
            <person name="Nielsen M.R."/>
            <person name="Sondergaard T.E."/>
            <person name="Sorensen J.L."/>
            <person name="Fitzpatrick D.A."/>
            <person name="Frisvad J.C."/>
            <person name="Nielsen K.L."/>
        </authorList>
    </citation>
    <scope>NUCLEOTIDE SEQUENCE</scope>
    <source>
        <strain evidence="1">IBT 34128</strain>
    </source>
</reference>
<name>A0A9W9F9R4_9EURO</name>
<comment type="caution">
    <text evidence="1">The sequence shown here is derived from an EMBL/GenBank/DDBJ whole genome shotgun (WGS) entry which is preliminary data.</text>
</comment>
<evidence type="ECO:0000313" key="2">
    <source>
        <dbReference type="Proteomes" id="UP001141434"/>
    </source>
</evidence>
<dbReference type="Proteomes" id="UP001141434">
    <property type="component" value="Unassembled WGS sequence"/>
</dbReference>
<protein>
    <submittedName>
        <fullName evidence="1">Uncharacterized protein</fullName>
    </submittedName>
</protein>
<dbReference type="RefSeq" id="XP_056511725.1">
    <property type="nucleotide sequence ID" value="XM_056656112.1"/>
</dbReference>
<proteinExistence type="predicted"/>
<sequence length="81" mass="9197">MCDFAGSVIVSNNDDMDSFVSDDFISVKFDIARFGSMMYEVTSGSRYGFYVVPEIETDVDENPESKTFKAWPTAEEFSKHE</sequence>
<keyword evidence="2" id="KW-1185">Reference proteome</keyword>
<evidence type="ECO:0000313" key="1">
    <source>
        <dbReference type="EMBL" id="KAJ5096174.1"/>
    </source>
</evidence>